<name>A0A3B0VHB8_9ZZZZ</name>
<protein>
    <submittedName>
        <fullName evidence="2">Prolyl endopeptidase</fullName>
        <ecNumber evidence="2">3.4.21.26</ecNumber>
    </submittedName>
</protein>
<keyword evidence="2" id="KW-0378">Hydrolase</keyword>
<dbReference type="GO" id="GO:0004252">
    <property type="term" value="F:serine-type endopeptidase activity"/>
    <property type="evidence" value="ECO:0007669"/>
    <property type="project" value="UniProtKB-EC"/>
</dbReference>
<dbReference type="Gene3D" id="2.130.10.120">
    <property type="entry name" value="Prolyl oligopeptidase, N-terminal domain"/>
    <property type="match status" value="1"/>
</dbReference>
<feature type="domain" description="Peptidase S9A N-terminal" evidence="1">
    <location>
        <begin position="9"/>
        <end position="391"/>
    </location>
</feature>
<dbReference type="InterPro" id="IPR023302">
    <property type="entry name" value="Pept_S9A_N"/>
</dbReference>
<proteinExistence type="predicted"/>
<dbReference type="SUPFAM" id="SSF50993">
    <property type="entry name" value="Peptidase/esterase 'gauge' domain"/>
    <property type="match status" value="1"/>
</dbReference>
<organism evidence="2">
    <name type="scientific">hydrothermal vent metagenome</name>
    <dbReference type="NCBI Taxonomy" id="652676"/>
    <lineage>
        <taxon>unclassified sequences</taxon>
        <taxon>metagenomes</taxon>
        <taxon>ecological metagenomes</taxon>
    </lineage>
</organism>
<reference evidence="2" key="1">
    <citation type="submission" date="2018-06" db="EMBL/GenBank/DDBJ databases">
        <authorList>
            <person name="Zhirakovskaya E."/>
        </authorList>
    </citation>
    <scope>NUCLEOTIDE SEQUENCE</scope>
</reference>
<sequence>MNDKLFQYPAAREGDVVENYHGTAVPDPYRWLEDSKRPETIAWVTAQNALTQNIMAELPVHQQFKERLTSLWNFPKSSVPRRKGAHYFVQKNDGLQNQSVLYQQSRLDAPLKQVLDPNALSQDGTIALTSQSYSKDGRFLAYSLSQSGSDWQTIHIRNLESGQDSGEVLHWVKFTAATWLPDGSGFFYARFPSPDEMPDAPPSTHQQIYFHTVGTAQSKDSLVFARPDAPNLGFHPQVTEDGRYLTLHVWDGTDRRNRFYYRSLQDSGEFIYLLDKMDANYQFLGNDGSLFYFQTDFEAANGRIISIDLNNPNPANWQTIIPEQSDAIAFSLMVNDQFVLGRLHHGQHKLHHYAIDGSLTGEIELPVAGTIFDLEGERSHTELFIQFQSFTHHIRKLKDFWLFRNSWGQGEICRKFTRIFPVFA</sequence>
<dbReference type="InterPro" id="IPR051167">
    <property type="entry name" value="Prolyl_oligopep/macrocyclase"/>
</dbReference>
<dbReference type="GO" id="GO:0070012">
    <property type="term" value="F:oligopeptidase activity"/>
    <property type="evidence" value="ECO:0007669"/>
    <property type="project" value="TreeGrafter"/>
</dbReference>
<dbReference type="Pfam" id="PF02897">
    <property type="entry name" value="Peptidase_S9_N"/>
    <property type="match status" value="1"/>
</dbReference>
<dbReference type="FunFam" id="2.130.10.120:FF:000001">
    <property type="entry name" value="Prolyl endopeptidase"/>
    <property type="match status" value="1"/>
</dbReference>
<dbReference type="EC" id="3.4.21.26" evidence="2"/>
<evidence type="ECO:0000259" key="1">
    <source>
        <dbReference type="Pfam" id="PF02897"/>
    </source>
</evidence>
<dbReference type="AlphaFoldDB" id="A0A3B0VHB8"/>
<dbReference type="PANTHER" id="PTHR42881:SF2">
    <property type="entry name" value="PROLYL ENDOPEPTIDASE"/>
    <property type="match status" value="1"/>
</dbReference>
<dbReference type="GO" id="GO:0005829">
    <property type="term" value="C:cytosol"/>
    <property type="evidence" value="ECO:0007669"/>
    <property type="project" value="TreeGrafter"/>
</dbReference>
<evidence type="ECO:0000313" key="2">
    <source>
        <dbReference type="EMBL" id="VAW31456.1"/>
    </source>
</evidence>
<dbReference type="PANTHER" id="PTHR42881">
    <property type="entry name" value="PROLYL ENDOPEPTIDASE"/>
    <property type="match status" value="1"/>
</dbReference>
<accession>A0A3B0VHB8</accession>
<dbReference type="EMBL" id="UOEU01000223">
    <property type="protein sequence ID" value="VAW31456.1"/>
    <property type="molecule type" value="Genomic_DNA"/>
</dbReference>
<gene>
    <name evidence="2" type="ORF">MNBD_CHLOROFLEXI01-2942</name>
</gene>